<dbReference type="GO" id="GO:0008483">
    <property type="term" value="F:transaminase activity"/>
    <property type="evidence" value="ECO:0007669"/>
    <property type="project" value="UniProtKB-KW"/>
</dbReference>
<dbReference type="InterPro" id="IPR049704">
    <property type="entry name" value="Aminotrans_3_PPA_site"/>
</dbReference>
<name>A0ABQ4MRJ6_9BACL</name>
<feature type="binding site" evidence="5">
    <location>
        <begin position="221"/>
        <end position="224"/>
    </location>
    <ligand>
        <name>pyridoxal 5'-phosphate</name>
        <dbReference type="ChEBI" id="CHEBI:597326"/>
    </ligand>
</feature>
<dbReference type="HAMAP" id="MF_01107">
    <property type="entry name" value="ArgD_aminotrans_3"/>
    <property type="match status" value="1"/>
</dbReference>
<comment type="pathway">
    <text evidence="5">Amino-acid biosynthesis; L-arginine biosynthesis; N(2)-acetyl-L-ornithine from L-glutamate: step 4/4.</text>
</comment>
<dbReference type="Gene3D" id="3.90.1150.10">
    <property type="entry name" value="Aspartate Aminotransferase, domain 1"/>
    <property type="match status" value="1"/>
</dbReference>
<feature type="modified residue" description="N6-(pyridoxal phosphate)lysine" evidence="5">
    <location>
        <position position="250"/>
    </location>
</feature>
<comment type="subcellular location">
    <subcellularLocation>
        <location evidence="5">Cytoplasm</location>
    </subcellularLocation>
</comment>
<keyword evidence="2 5" id="KW-0028">Amino-acid biosynthesis</keyword>
<comment type="subunit">
    <text evidence="5">Homodimer.</text>
</comment>
<keyword evidence="3 5" id="KW-0808">Transferase</keyword>
<dbReference type="InterPro" id="IPR015422">
    <property type="entry name" value="PyrdxlP-dep_Trfase_small"/>
</dbReference>
<accession>A0ABQ4MRJ6</accession>
<comment type="miscellaneous">
    <text evidence="5">May also have succinyldiaminopimelate aminotransferase activity, thus carrying out the corresponding step in lysine biosynthesis.</text>
</comment>
<comment type="catalytic activity">
    <reaction evidence="5">
        <text>N(2)-acetyl-L-ornithine + 2-oxoglutarate = N-acetyl-L-glutamate 5-semialdehyde + L-glutamate</text>
        <dbReference type="Rhea" id="RHEA:18049"/>
        <dbReference type="ChEBI" id="CHEBI:16810"/>
        <dbReference type="ChEBI" id="CHEBI:29123"/>
        <dbReference type="ChEBI" id="CHEBI:29985"/>
        <dbReference type="ChEBI" id="CHEBI:57805"/>
        <dbReference type="EC" id="2.6.1.11"/>
    </reaction>
</comment>
<keyword evidence="5" id="KW-0963">Cytoplasm</keyword>
<protein>
    <recommendedName>
        <fullName evidence="5">Acetylornithine aminotransferase</fullName>
        <shortName evidence="5">ACOAT</shortName>
        <ecNumber evidence="5">2.6.1.11</ecNumber>
    </recommendedName>
</protein>
<evidence type="ECO:0000256" key="5">
    <source>
        <dbReference type="HAMAP-Rule" id="MF_01107"/>
    </source>
</evidence>
<dbReference type="SUPFAM" id="SSF53383">
    <property type="entry name" value="PLP-dependent transferases"/>
    <property type="match status" value="1"/>
</dbReference>
<organism evidence="6 7">
    <name type="scientific">Paenibacillus woosongensis</name>
    <dbReference type="NCBI Taxonomy" id="307580"/>
    <lineage>
        <taxon>Bacteria</taxon>
        <taxon>Bacillati</taxon>
        <taxon>Bacillota</taxon>
        <taxon>Bacilli</taxon>
        <taxon>Bacillales</taxon>
        <taxon>Paenibacillaceae</taxon>
        <taxon>Paenibacillus</taxon>
    </lineage>
</organism>
<dbReference type="EC" id="2.6.1.11" evidence="5"/>
<dbReference type="EMBL" id="BOSM01000003">
    <property type="protein sequence ID" value="GIP58539.1"/>
    <property type="molecule type" value="Genomic_DNA"/>
</dbReference>
<keyword evidence="5" id="KW-0055">Arginine biosynthesis</keyword>
<dbReference type="Pfam" id="PF00202">
    <property type="entry name" value="Aminotran_3"/>
    <property type="match status" value="1"/>
</dbReference>
<dbReference type="Proteomes" id="UP000681290">
    <property type="component" value="Unassembled WGS sequence"/>
</dbReference>
<dbReference type="PANTHER" id="PTHR11986">
    <property type="entry name" value="AMINOTRANSFERASE CLASS III"/>
    <property type="match status" value="1"/>
</dbReference>
<proteinExistence type="inferred from homology"/>
<evidence type="ECO:0000256" key="2">
    <source>
        <dbReference type="ARBA" id="ARBA00022605"/>
    </source>
</evidence>
<comment type="cofactor">
    <cofactor evidence="5">
        <name>pyridoxal 5'-phosphate</name>
        <dbReference type="ChEBI" id="CHEBI:597326"/>
    </cofactor>
    <text evidence="5">Binds 1 pyridoxal phosphate per subunit.</text>
</comment>
<evidence type="ECO:0000256" key="3">
    <source>
        <dbReference type="ARBA" id="ARBA00022679"/>
    </source>
</evidence>
<dbReference type="InterPro" id="IPR004636">
    <property type="entry name" value="AcOrn/SuccOrn_fam"/>
</dbReference>
<comment type="similarity">
    <text evidence="5">Belongs to the class-III pyridoxal-phosphate-dependent aminotransferase family. ArgD subfamily.</text>
</comment>
<dbReference type="InterPro" id="IPR050103">
    <property type="entry name" value="Class-III_PLP-dep_AT"/>
</dbReference>
<feature type="binding site" evidence="5">
    <location>
        <position position="279"/>
    </location>
    <ligand>
        <name>pyridoxal 5'-phosphate</name>
        <dbReference type="ChEBI" id="CHEBI:597326"/>
    </ligand>
</feature>
<sequence length="394" mass="43552">MNMAEPIDNGVLFPAYSKYPVSLIKGNGSRLWDDQGKEYLDFMSGIAVCNLGHVPLKIKRRIQEQLEQVWHVSNLFHIPNQQKLAQMLTAHSCADLVFFCNSGAEANEAAIKCARRYHQRVLGNGRYEIITFEKSFHGRTMATLTATGQDKVKDGFFPLPEGFAYARYNDIQSVEDRITERTAAIMLELVQGEGGVYAADPEFVTRLSVLCKERGLLLMIDEVQTGMGRTGKLFAYEHYGIEPDIITLAKGLASGFPIGAMMGKKKLRDAFSPGSHASTFGGAPLAAAAGLATLETILEERLCERAEQMGAYALQRLQEQLQSYSIVQSVRGLGLLIGLECREPIAPVIQELLLHGLLVLAAGTHVIRFMPSLYITKEEIDQAVDIVSTVLERR</sequence>
<gene>
    <name evidence="6" type="primary">argD_1</name>
    <name evidence="5" type="synonym">argD</name>
    <name evidence="6" type="ORF">J15TS10_23530</name>
</gene>
<comment type="caution">
    <text evidence="6">The sequence shown here is derived from an EMBL/GenBank/DDBJ whole genome shotgun (WGS) entry which is preliminary data.</text>
</comment>
<evidence type="ECO:0000313" key="6">
    <source>
        <dbReference type="EMBL" id="GIP58539.1"/>
    </source>
</evidence>
<dbReference type="PIRSF" id="PIRSF000521">
    <property type="entry name" value="Transaminase_4ab_Lys_Orn"/>
    <property type="match status" value="1"/>
</dbReference>
<dbReference type="InterPro" id="IPR005814">
    <property type="entry name" value="Aminotrans_3"/>
</dbReference>
<dbReference type="CDD" id="cd00610">
    <property type="entry name" value="OAT_like"/>
    <property type="match status" value="1"/>
</dbReference>
<evidence type="ECO:0000256" key="4">
    <source>
        <dbReference type="ARBA" id="ARBA00022898"/>
    </source>
</evidence>
<evidence type="ECO:0000256" key="1">
    <source>
        <dbReference type="ARBA" id="ARBA00022576"/>
    </source>
</evidence>
<dbReference type="NCBIfam" id="NF002797">
    <property type="entry name" value="PRK02936.1"/>
    <property type="match status" value="1"/>
</dbReference>
<keyword evidence="1 5" id="KW-0032">Aminotransferase</keyword>
<evidence type="ECO:0000313" key="7">
    <source>
        <dbReference type="Proteomes" id="UP000681290"/>
    </source>
</evidence>
<dbReference type="PROSITE" id="PS00600">
    <property type="entry name" value="AA_TRANSFER_CLASS_3"/>
    <property type="match status" value="1"/>
</dbReference>
<dbReference type="InterPro" id="IPR015421">
    <property type="entry name" value="PyrdxlP-dep_Trfase_major"/>
</dbReference>
<keyword evidence="4 5" id="KW-0663">Pyridoxal phosphate</keyword>
<feature type="binding site" evidence="5">
    <location>
        <begin position="103"/>
        <end position="104"/>
    </location>
    <ligand>
        <name>pyridoxal 5'-phosphate</name>
        <dbReference type="ChEBI" id="CHEBI:597326"/>
    </ligand>
</feature>
<dbReference type="Gene3D" id="3.40.640.10">
    <property type="entry name" value="Type I PLP-dependent aspartate aminotransferase-like (Major domain)"/>
    <property type="match status" value="1"/>
</dbReference>
<feature type="binding site" evidence="5">
    <location>
        <position position="139"/>
    </location>
    <ligand>
        <name>N(2)-acetyl-L-ornithine</name>
        <dbReference type="ChEBI" id="CHEBI:57805"/>
    </ligand>
</feature>
<dbReference type="NCBIfam" id="NF002325">
    <property type="entry name" value="PRK01278.1"/>
    <property type="match status" value="1"/>
</dbReference>
<feature type="binding site" evidence="5">
    <location>
        <position position="278"/>
    </location>
    <ligand>
        <name>N(2)-acetyl-L-ornithine</name>
        <dbReference type="ChEBI" id="CHEBI:57805"/>
    </ligand>
</feature>
<reference evidence="6 7" key="1">
    <citation type="submission" date="2021-03" db="EMBL/GenBank/DDBJ databases">
        <title>Antimicrobial resistance genes in bacteria isolated from Japanese honey, and their potential for conferring macrolide and lincosamide resistance in the American foulbrood pathogen Paenibacillus larvae.</title>
        <authorList>
            <person name="Okamoto M."/>
            <person name="Kumagai M."/>
            <person name="Kanamori H."/>
            <person name="Takamatsu D."/>
        </authorList>
    </citation>
    <scope>NUCLEOTIDE SEQUENCE [LARGE SCALE GENOMIC DNA]</scope>
    <source>
        <strain evidence="6 7">J15TS10</strain>
    </source>
</reference>
<dbReference type="InterPro" id="IPR015424">
    <property type="entry name" value="PyrdxlP-dep_Trfase"/>
</dbReference>
<dbReference type="NCBIfam" id="TIGR00707">
    <property type="entry name" value="argD"/>
    <property type="match status" value="1"/>
</dbReference>
<dbReference type="PANTHER" id="PTHR11986:SF79">
    <property type="entry name" value="ACETYLORNITHINE AMINOTRANSFERASE, MITOCHONDRIAL"/>
    <property type="match status" value="1"/>
</dbReference>
<keyword evidence="7" id="KW-1185">Reference proteome</keyword>
<feature type="binding site" evidence="5">
    <location>
        <position position="136"/>
    </location>
    <ligand>
        <name>pyridoxal 5'-phosphate</name>
        <dbReference type="ChEBI" id="CHEBI:597326"/>
    </ligand>
</feature>